<organism evidence="3 4">
    <name type="scientific">Prorocentrum cordatum</name>
    <dbReference type="NCBI Taxonomy" id="2364126"/>
    <lineage>
        <taxon>Eukaryota</taxon>
        <taxon>Sar</taxon>
        <taxon>Alveolata</taxon>
        <taxon>Dinophyceae</taxon>
        <taxon>Prorocentrales</taxon>
        <taxon>Prorocentraceae</taxon>
        <taxon>Prorocentrum</taxon>
    </lineage>
</organism>
<reference evidence="3" key="1">
    <citation type="submission" date="2023-10" db="EMBL/GenBank/DDBJ databases">
        <authorList>
            <person name="Chen Y."/>
            <person name="Shah S."/>
            <person name="Dougan E. K."/>
            <person name="Thang M."/>
            <person name="Chan C."/>
        </authorList>
    </citation>
    <scope>NUCLEOTIDE SEQUENCE [LARGE SCALE GENOMIC DNA]</scope>
</reference>
<gene>
    <name evidence="3" type="ORF">PCOR1329_LOCUS9316</name>
</gene>
<protein>
    <recommendedName>
        <fullName evidence="5">Autophagy-related protein 9</fullName>
    </recommendedName>
</protein>
<evidence type="ECO:0000256" key="1">
    <source>
        <dbReference type="SAM" id="MobiDB-lite"/>
    </source>
</evidence>
<keyword evidence="2" id="KW-1133">Transmembrane helix</keyword>
<keyword evidence="4" id="KW-1185">Reference proteome</keyword>
<comment type="caution">
    <text evidence="3">The sequence shown here is derived from an EMBL/GenBank/DDBJ whole genome shotgun (WGS) entry which is preliminary data.</text>
</comment>
<evidence type="ECO:0000313" key="4">
    <source>
        <dbReference type="Proteomes" id="UP001189429"/>
    </source>
</evidence>
<feature type="transmembrane region" description="Helical" evidence="2">
    <location>
        <begin position="12"/>
        <end position="36"/>
    </location>
</feature>
<keyword evidence="2" id="KW-0812">Transmembrane</keyword>
<feature type="region of interest" description="Disordered" evidence="1">
    <location>
        <begin position="317"/>
        <end position="343"/>
    </location>
</feature>
<name>A0ABN9Q7G4_9DINO</name>
<feature type="compositionally biased region" description="Polar residues" evidence="1">
    <location>
        <begin position="317"/>
        <end position="328"/>
    </location>
</feature>
<dbReference type="EMBL" id="CAUYUJ010002585">
    <property type="protein sequence ID" value="CAK0801447.1"/>
    <property type="molecule type" value="Genomic_DNA"/>
</dbReference>
<dbReference type="Proteomes" id="UP001189429">
    <property type="component" value="Unassembled WGS sequence"/>
</dbReference>
<feature type="transmembrane region" description="Helical" evidence="2">
    <location>
        <begin position="145"/>
        <end position="163"/>
    </location>
</feature>
<sequence length="343" mass="39042">MGDGWSIALDAVLLNWVALVISILGYIALNSVGNFFELTWRYGPTWKILLSSVFTANLFFFYPVSGHPVVWTYSIVACNYVVSDFVGSLNAVRVKHKEWAQKRKSDIVCATERSAFEVDLPSRGSHCDYCVHSRYRELSYNFSNVLVYFFVQMSLFLLLTFHLLGLREQYIETWEAIQLNADLSFWCVCVAASLVAGDASLGSQYAPFFWEDVYEVADTTAFNGKLSHHWFSCMGMTFKMEWRLRRYMSFIVNGLMRSVILATIPILIAIREPLDAIKDIMCVFFIVTLDDLPDAKSLIDELSITYMHAFPDDTPFKQTQAMPNNSTTEDAEGESARLVPAQE</sequence>
<accession>A0ABN9Q7G4</accession>
<feature type="transmembrane region" description="Helical" evidence="2">
    <location>
        <begin position="48"/>
        <end position="64"/>
    </location>
</feature>
<feature type="transmembrane region" description="Helical" evidence="2">
    <location>
        <begin position="247"/>
        <end position="270"/>
    </location>
</feature>
<proteinExistence type="predicted"/>
<evidence type="ECO:0000256" key="2">
    <source>
        <dbReference type="SAM" id="Phobius"/>
    </source>
</evidence>
<evidence type="ECO:0000313" key="3">
    <source>
        <dbReference type="EMBL" id="CAK0801447.1"/>
    </source>
</evidence>
<keyword evidence="2" id="KW-0472">Membrane</keyword>
<evidence type="ECO:0008006" key="5">
    <source>
        <dbReference type="Google" id="ProtNLM"/>
    </source>
</evidence>